<dbReference type="Proteomes" id="UP001145114">
    <property type="component" value="Unassembled WGS sequence"/>
</dbReference>
<comment type="caution">
    <text evidence="1">The sequence shown here is derived from an EMBL/GenBank/DDBJ whole genome shotgun (WGS) entry which is preliminary data.</text>
</comment>
<name>A0ACC1H7V4_9FUNG</name>
<evidence type="ECO:0000313" key="2">
    <source>
        <dbReference type="Proteomes" id="UP001145114"/>
    </source>
</evidence>
<gene>
    <name evidence="1" type="ORF">EV182_007172</name>
</gene>
<organism evidence="1 2">
    <name type="scientific">Spiromyces aspiralis</name>
    <dbReference type="NCBI Taxonomy" id="68401"/>
    <lineage>
        <taxon>Eukaryota</taxon>
        <taxon>Fungi</taxon>
        <taxon>Fungi incertae sedis</taxon>
        <taxon>Zoopagomycota</taxon>
        <taxon>Kickxellomycotina</taxon>
        <taxon>Kickxellomycetes</taxon>
        <taxon>Kickxellales</taxon>
        <taxon>Kickxellaceae</taxon>
        <taxon>Spiromyces</taxon>
    </lineage>
</organism>
<accession>A0ACC1H7V4</accession>
<proteinExistence type="predicted"/>
<keyword evidence="2" id="KW-1185">Reference proteome</keyword>
<sequence>MVKQRMTKQEFVNNTTRIKGCEQQPKDLLETIYDDIASNEISPPDSPSGGACIGARVRDTRTPIPASPSRISPLPDRRHALHRVAKHPRGFLSVHDDSLTRAAAPKKPEKQSDKRFGISHRSLAKRVRSFLRLES</sequence>
<reference evidence="1" key="1">
    <citation type="submission" date="2022-06" db="EMBL/GenBank/DDBJ databases">
        <title>Phylogenomic reconstructions and comparative analyses of Kickxellomycotina fungi.</title>
        <authorList>
            <person name="Reynolds N.K."/>
            <person name="Stajich J.E."/>
            <person name="Barry K."/>
            <person name="Grigoriev I.V."/>
            <person name="Crous P."/>
            <person name="Smith M.E."/>
        </authorList>
    </citation>
    <scope>NUCLEOTIDE SEQUENCE</scope>
    <source>
        <strain evidence="1">RSA 2271</strain>
    </source>
</reference>
<dbReference type="EMBL" id="JAMZIH010008371">
    <property type="protein sequence ID" value="KAJ1672440.1"/>
    <property type="molecule type" value="Genomic_DNA"/>
</dbReference>
<evidence type="ECO:0000313" key="1">
    <source>
        <dbReference type="EMBL" id="KAJ1672440.1"/>
    </source>
</evidence>
<protein>
    <submittedName>
        <fullName evidence="1">Uncharacterized protein</fullName>
    </submittedName>
</protein>